<gene>
    <name evidence="2" type="ORF">KHLLAP_LOCUS10160</name>
</gene>
<dbReference type="InterPro" id="IPR001810">
    <property type="entry name" value="F-box_dom"/>
</dbReference>
<feature type="domain" description="F-box" evidence="1">
    <location>
        <begin position="39"/>
        <end position="84"/>
    </location>
</feature>
<dbReference type="SUPFAM" id="SSF52047">
    <property type="entry name" value="RNI-like"/>
    <property type="match status" value="1"/>
</dbReference>
<dbReference type="Proteomes" id="UP001295740">
    <property type="component" value="Unassembled WGS sequence"/>
</dbReference>
<organism evidence="2 3">
    <name type="scientific">Anthostomella pinea</name>
    <dbReference type="NCBI Taxonomy" id="933095"/>
    <lineage>
        <taxon>Eukaryota</taxon>
        <taxon>Fungi</taxon>
        <taxon>Dikarya</taxon>
        <taxon>Ascomycota</taxon>
        <taxon>Pezizomycotina</taxon>
        <taxon>Sordariomycetes</taxon>
        <taxon>Xylariomycetidae</taxon>
        <taxon>Xylariales</taxon>
        <taxon>Xylariaceae</taxon>
        <taxon>Anthostomella</taxon>
    </lineage>
</organism>
<comment type="caution">
    <text evidence="2">The sequence shown here is derived from an EMBL/GenBank/DDBJ whole genome shotgun (WGS) entry which is preliminary data.</text>
</comment>
<dbReference type="EMBL" id="CAUWAG010000012">
    <property type="protein sequence ID" value="CAJ2509692.1"/>
    <property type="molecule type" value="Genomic_DNA"/>
</dbReference>
<proteinExistence type="predicted"/>
<evidence type="ECO:0000313" key="3">
    <source>
        <dbReference type="Proteomes" id="UP001295740"/>
    </source>
</evidence>
<dbReference type="PROSITE" id="PS50181">
    <property type="entry name" value="FBOX"/>
    <property type="match status" value="1"/>
</dbReference>
<protein>
    <submittedName>
        <fullName evidence="2">Uu.00g147180.m01.CDS01</fullName>
    </submittedName>
</protein>
<reference evidence="2" key="1">
    <citation type="submission" date="2023-10" db="EMBL/GenBank/DDBJ databases">
        <authorList>
            <person name="Hackl T."/>
        </authorList>
    </citation>
    <scope>NUCLEOTIDE SEQUENCE</scope>
</reference>
<dbReference type="AlphaFoldDB" id="A0AAI8YM01"/>
<accession>A0AAI8YM01</accession>
<evidence type="ECO:0000259" key="1">
    <source>
        <dbReference type="PROSITE" id="PS50181"/>
    </source>
</evidence>
<keyword evidence="3" id="KW-1185">Reference proteome</keyword>
<name>A0AAI8YM01_9PEZI</name>
<sequence>MFSSSFQLHTRRNTTRRKILNYSVHFTPSPTSDTTATMQHLLQNLPPELLAAIVEELPWESRLSLSATSSVFRAALAARFFRAIVVSNKPGTSLDGLRAWAEKYGSLVDEVHFLGSRDGLDNTVRETSQEEDGVHRGTQCLLPTLLQGILSGTRLSQASTVRVSFDFDFNRGHEPGSDWESESELLDDDIDSIYVFQVPEETLQVIKHKEDRYPWRQLMAETCATLAQNQNVRKLVMEELVPKPTSTFFTTAWSSFLGQLDVLDISGIWSEDNGAGWHANTLDGYLHFEAHMGDYFFEHARSLRHVRLSAASATAFGVDGNLFDCALPLEKCHLPHQQRLELQYMLISPKLADFVLVKGTTLRSLRLVDCHANTDADLDQNRTFPC</sequence>
<evidence type="ECO:0000313" key="2">
    <source>
        <dbReference type="EMBL" id="CAJ2509692.1"/>
    </source>
</evidence>